<dbReference type="EnsemblMetazoa" id="NM_001246170.2">
    <property type="protein sequence ID" value="NP_001233099.1"/>
    <property type="gene ID" value="LOC100571627"/>
</dbReference>
<reference evidence="3" key="3">
    <citation type="submission" date="2022-06" db="UniProtKB">
        <authorList>
            <consortium name="EnsemblMetazoa"/>
        </authorList>
    </citation>
    <scope>IDENTIFICATION</scope>
</reference>
<evidence type="ECO:0000259" key="1">
    <source>
        <dbReference type="SMART" id="SM01013"/>
    </source>
</evidence>
<organism evidence="2">
    <name type="scientific">Acyrthosiphon pisum</name>
    <name type="common">Pea aphid</name>
    <dbReference type="NCBI Taxonomy" id="7029"/>
    <lineage>
        <taxon>Eukaryota</taxon>
        <taxon>Metazoa</taxon>
        <taxon>Ecdysozoa</taxon>
        <taxon>Arthropoda</taxon>
        <taxon>Hexapoda</taxon>
        <taxon>Insecta</taxon>
        <taxon>Pterygota</taxon>
        <taxon>Neoptera</taxon>
        <taxon>Paraneoptera</taxon>
        <taxon>Hemiptera</taxon>
        <taxon>Sternorrhyncha</taxon>
        <taxon>Aphidomorpha</taxon>
        <taxon>Aphidoidea</taxon>
        <taxon>Aphididae</taxon>
        <taxon>Macrosiphini</taxon>
        <taxon>Acyrthosiphon</taxon>
    </lineage>
</organism>
<dbReference type="InParanoid" id="C4WTA5"/>
<sequence length="113" mass="12834">MGKGNRTSFVARNSEFVYGDNDDEMESAVASAQDPKELQVFWPYIVGMLISLDSLPLDEIHQILKMFATQGTRVDCSLTQLRLFLDEKVKDHLLIFTGGRYKLNKTVIMCSNK</sequence>
<dbReference type="EnsemblMetazoa" id="XM_029486149.1">
    <property type="protein sequence ID" value="XP_029342009.1"/>
    <property type="gene ID" value="LOC100571627"/>
</dbReference>
<keyword evidence="4" id="KW-1185">Reference proteome</keyword>
<dbReference type="eggNOG" id="KOG2165">
    <property type="taxonomic scope" value="Eukaryota"/>
</dbReference>
<accession>C4WTA5</accession>
<dbReference type="OrthoDB" id="5581181at2759"/>
<dbReference type="SUPFAM" id="SSF46785">
    <property type="entry name" value="Winged helix' DNA-binding domain"/>
    <property type="match status" value="1"/>
</dbReference>
<dbReference type="InterPro" id="IPR036388">
    <property type="entry name" value="WH-like_DNA-bd_sf"/>
</dbReference>
<feature type="domain" description="Anaphase-promoting complex subunit 2 C-terminal" evidence="1">
    <location>
        <begin position="44"/>
        <end position="103"/>
    </location>
</feature>
<evidence type="ECO:0000313" key="4">
    <source>
        <dbReference type="Proteomes" id="UP000007819"/>
    </source>
</evidence>
<dbReference type="PANTHER" id="PTHR45957">
    <property type="entry name" value="ANAPHASE-PROMOTING COMPLEX SUBUNIT 2"/>
    <property type="match status" value="1"/>
</dbReference>
<dbReference type="GO" id="GO:0007091">
    <property type="term" value="P:metaphase/anaphase transition of mitotic cell cycle"/>
    <property type="evidence" value="ECO:0007669"/>
    <property type="project" value="TreeGrafter"/>
</dbReference>
<dbReference type="SMART" id="SM01013">
    <property type="entry name" value="APC2"/>
    <property type="match status" value="1"/>
</dbReference>
<dbReference type="InterPro" id="IPR044554">
    <property type="entry name" value="ANAPC2"/>
</dbReference>
<protein>
    <submittedName>
        <fullName evidence="2">ACYPI005286 protein</fullName>
    </submittedName>
</protein>
<dbReference type="KEGG" id="api:100571627"/>
<dbReference type="STRING" id="7029.C4WTA5"/>
<dbReference type="Pfam" id="PF08672">
    <property type="entry name" value="ANAPC2"/>
    <property type="match status" value="1"/>
</dbReference>
<dbReference type="GO" id="GO:0005680">
    <property type="term" value="C:anaphase-promoting complex"/>
    <property type="evidence" value="ECO:0007669"/>
    <property type="project" value="TreeGrafter"/>
</dbReference>
<dbReference type="InterPro" id="IPR036390">
    <property type="entry name" value="WH_DNA-bd_sf"/>
</dbReference>
<dbReference type="HOGENOM" id="CLU_171298_0_0_1"/>
<dbReference type="EMBL" id="AK340537">
    <property type="protein sequence ID" value="BAH71125.1"/>
    <property type="molecule type" value="mRNA"/>
</dbReference>
<reference evidence="2" key="1">
    <citation type="submission" date="2009-06" db="EMBL/GenBank/DDBJ databases">
        <title>A full-length cDNA resource of the pea aphid, Acyrthosiphon pisum.</title>
        <authorList>
            <person name="Shigenobu S."/>
            <person name="Nakabachi A."/>
            <person name="Richards S."/>
        </authorList>
    </citation>
    <scope>NUCLEOTIDE SEQUENCE</scope>
    <source>
        <strain evidence="2">LSR1</strain>
        <tissue evidence="2">Whole body</tissue>
    </source>
</reference>
<evidence type="ECO:0000313" key="3">
    <source>
        <dbReference type="EnsemblMetazoa" id="NP_001233099.1"/>
    </source>
</evidence>
<dbReference type="Proteomes" id="UP000007819">
    <property type="component" value="Chromosome A1"/>
</dbReference>
<dbReference type="AlphaFoldDB" id="C4WTA5"/>
<reference evidence="4" key="2">
    <citation type="submission" date="2010-06" db="EMBL/GenBank/DDBJ databases">
        <authorList>
            <person name="Jiang H."/>
            <person name="Abraham K."/>
            <person name="Ali S."/>
            <person name="Alsbrooks S.L."/>
            <person name="Anim B.N."/>
            <person name="Anosike U.S."/>
            <person name="Attaway T."/>
            <person name="Bandaranaike D.P."/>
            <person name="Battles P.K."/>
            <person name="Bell S.N."/>
            <person name="Bell A.V."/>
            <person name="Beltran B."/>
            <person name="Bickham C."/>
            <person name="Bustamante Y."/>
            <person name="Caleb T."/>
            <person name="Canada A."/>
            <person name="Cardenas V."/>
            <person name="Carter K."/>
            <person name="Chacko J."/>
            <person name="Chandrabose M.N."/>
            <person name="Chavez D."/>
            <person name="Chavez A."/>
            <person name="Chen L."/>
            <person name="Chu H.-S."/>
            <person name="Claassen K.J."/>
            <person name="Cockrell R."/>
            <person name="Collins M."/>
            <person name="Cooper J.A."/>
            <person name="Cree A."/>
            <person name="Curry S.M."/>
            <person name="Da Y."/>
            <person name="Dao M.D."/>
            <person name="Das B."/>
            <person name="Davila M.-L."/>
            <person name="Davy-Carroll L."/>
            <person name="Denson S."/>
            <person name="Dinh H."/>
            <person name="Ebong V.E."/>
            <person name="Edwards J.R."/>
            <person name="Egan A."/>
            <person name="El-Daye J."/>
            <person name="Escobedo L."/>
            <person name="Fernandez S."/>
            <person name="Fernando P.R."/>
            <person name="Flagg N."/>
            <person name="Forbes L.D."/>
            <person name="Fowler R.G."/>
            <person name="Fu Q."/>
            <person name="Gabisi R.A."/>
            <person name="Ganer J."/>
            <person name="Garbino Pronczuk A."/>
            <person name="Garcia R.M."/>
            <person name="Garner T."/>
            <person name="Garrett T.E."/>
            <person name="Gonzalez D.A."/>
            <person name="Hamid H."/>
            <person name="Hawkins E.S."/>
            <person name="Hirani K."/>
            <person name="Hogues M.E."/>
            <person name="Hollins B."/>
            <person name="Hsiao C.-H."/>
            <person name="Jabil R."/>
            <person name="James M.L."/>
            <person name="Jhangiani S.N."/>
            <person name="Johnson B."/>
            <person name="Johnson Q."/>
            <person name="Joshi V."/>
            <person name="Kalu J.B."/>
            <person name="Kam C."/>
            <person name="Kashfia A."/>
            <person name="Keebler J."/>
            <person name="Kisamo H."/>
            <person name="Kovar C.L."/>
            <person name="Lago L.A."/>
            <person name="Lai C.-Y."/>
            <person name="Laidlaw J."/>
            <person name="Lara F."/>
            <person name="Le T.-K."/>
            <person name="Lee S.L."/>
            <person name="Legall F.H."/>
            <person name="Lemon S.J."/>
            <person name="Lewis L.R."/>
            <person name="Li B."/>
            <person name="Liu Y."/>
            <person name="Liu Y.-S."/>
            <person name="Lopez J."/>
            <person name="Lozado R.J."/>
            <person name="Lu J."/>
            <person name="Madu R.C."/>
            <person name="Maheshwari M."/>
            <person name="Maheshwari R."/>
            <person name="Malloy K."/>
            <person name="Martinez E."/>
            <person name="Mathew T."/>
            <person name="Mercado I.C."/>
            <person name="Mercado C."/>
            <person name="Meyer B."/>
            <person name="Montgomery K."/>
            <person name="Morgan M.B."/>
            <person name="Munidasa M."/>
            <person name="Nazareth L.V."/>
            <person name="Nelson J."/>
            <person name="Ng B.M."/>
            <person name="Nguyen N.B."/>
            <person name="Nguyen P.Q."/>
            <person name="Nguyen T."/>
            <person name="Obregon M."/>
            <person name="Okwuonu G.O."/>
            <person name="Onwere C.G."/>
            <person name="Orozco G."/>
            <person name="Parra A."/>
            <person name="Patel S."/>
            <person name="Patil S."/>
            <person name="Perez A."/>
            <person name="Perez Y."/>
            <person name="Pham C."/>
            <person name="Primus E.L."/>
            <person name="Pu L.-L."/>
            <person name="Puazo M."/>
            <person name="Qin X."/>
            <person name="Quiroz J.B."/>
            <person name="Reese J."/>
            <person name="Richards S."/>
            <person name="Rives C.M."/>
            <person name="Robberts R."/>
            <person name="Ruiz S.J."/>
            <person name="Ruiz M.J."/>
            <person name="Santibanez J."/>
            <person name="Schneider B.W."/>
            <person name="Sisson I."/>
            <person name="Smith M."/>
            <person name="Sodergren E."/>
            <person name="Song X.-Z."/>
            <person name="Song B.B."/>
            <person name="Summersgill H."/>
            <person name="Thelus R."/>
            <person name="Thornton R.D."/>
            <person name="Trejos Z.Y."/>
            <person name="Usmani K."/>
            <person name="Vattathil S."/>
            <person name="Villasana D."/>
            <person name="Walker D.L."/>
            <person name="Wang S."/>
            <person name="Wang K."/>
            <person name="White C.S."/>
            <person name="Williams A.C."/>
            <person name="Williamson J."/>
            <person name="Wilson K."/>
            <person name="Woghiren I.O."/>
            <person name="Woodworth J.R."/>
            <person name="Worley K.C."/>
            <person name="Wright R.A."/>
            <person name="Wu W."/>
            <person name="Young L."/>
            <person name="Zhang L."/>
            <person name="Zhang J."/>
            <person name="Zhu Y."/>
            <person name="Muzny D.M."/>
            <person name="Weinstock G."/>
            <person name="Gibbs R.A."/>
        </authorList>
    </citation>
    <scope>NUCLEOTIDE SEQUENCE [LARGE SCALE GENOMIC DNA]</scope>
    <source>
        <strain evidence="4">LSR1</strain>
    </source>
</reference>
<evidence type="ECO:0000313" key="2">
    <source>
        <dbReference type="EMBL" id="BAH71125.1"/>
    </source>
</evidence>
<dbReference type="PANTHER" id="PTHR45957:SF1">
    <property type="entry name" value="ANAPHASE-PROMOTING COMPLEX SUBUNIT 2"/>
    <property type="match status" value="1"/>
</dbReference>
<proteinExistence type="evidence at transcript level"/>
<gene>
    <name evidence="2" type="primary">ACYPI005286</name>
    <name evidence="3" type="synonym">100571627</name>
</gene>
<dbReference type="Gene3D" id="1.10.10.10">
    <property type="entry name" value="Winged helix-like DNA-binding domain superfamily/Winged helix DNA-binding domain"/>
    <property type="match status" value="1"/>
</dbReference>
<dbReference type="InterPro" id="IPR014786">
    <property type="entry name" value="ANAPC2_C"/>
</dbReference>
<dbReference type="GO" id="GO:0070979">
    <property type="term" value="P:protein K11-linked ubiquitination"/>
    <property type="evidence" value="ECO:0007669"/>
    <property type="project" value="TreeGrafter"/>
</dbReference>
<name>C4WTA5_ACYPI</name>